<protein>
    <submittedName>
        <fullName evidence="1">Uncharacterized protein</fullName>
    </submittedName>
</protein>
<reference evidence="1" key="1">
    <citation type="submission" date="2018-08" db="EMBL/GenBank/DDBJ databases">
        <authorList>
            <person name="Jin W."/>
            <person name="Wang H."/>
            <person name="Yang Y."/>
            <person name="Li M."/>
            <person name="Liu J."/>
        </authorList>
    </citation>
    <scope>NUCLEOTIDE SEQUENCE</scope>
    <source>
        <strain evidence="1">AESS21</strain>
    </source>
</reference>
<dbReference type="EMBL" id="QTKU01000005">
    <property type="protein sequence ID" value="MBS8262447.1"/>
    <property type="molecule type" value="Genomic_DNA"/>
</dbReference>
<dbReference type="AlphaFoldDB" id="A0A944GUK1"/>
<organism evidence="1 2">
    <name type="scientific">Roseibium polysiphoniae</name>
    <dbReference type="NCBI Taxonomy" id="2571221"/>
    <lineage>
        <taxon>Bacteria</taxon>
        <taxon>Pseudomonadati</taxon>
        <taxon>Pseudomonadota</taxon>
        <taxon>Alphaproteobacteria</taxon>
        <taxon>Hyphomicrobiales</taxon>
        <taxon>Stappiaceae</taxon>
        <taxon>Roseibium</taxon>
    </lineage>
</organism>
<evidence type="ECO:0000313" key="1">
    <source>
        <dbReference type="EMBL" id="MBS8262447.1"/>
    </source>
</evidence>
<accession>A0A944GUK1</accession>
<gene>
    <name evidence="1" type="ORF">DYI23_19640</name>
</gene>
<evidence type="ECO:0000313" key="2">
    <source>
        <dbReference type="Proteomes" id="UP000705379"/>
    </source>
</evidence>
<comment type="caution">
    <text evidence="1">The sequence shown here is derived from an EMBL/GenBank/DDBJ whole genome shotgun (WGS) entry which is preliminary data.</text>
</comment>
<dbReference type="Proteomes" id="UP000705379">
    <property type="component" value="Unassembled WGS sequence"/>
</dbReference>
<sequence>MAQPPAPDPESLINPAFIESVRAWLGNPIVALSIESQNDLRGSLQQNEIDALDGQWRAERENDDKPLISATLSAPLSIYLLRVQAESVGLFTELFVMDANGLNVGQSAITGDYWQGDEAKFQKTFDVSPDAIFIDEAEWDEDRMIWRAQLNLALADEANTKAIGSATVEVNLTELQRRSMPAS</sequence>
<name>A0A944GUK1_9HYPH</name>
<reference evidence="1" key="2">
    <citation type="journal article" date="2021" name="Microorganisms">
        <title>Bacterial Dimethylsulfoniopropionate Biosynthesis in the East China Sea.</title>
        <authorList>
            <person name="Liu J."/>
            <person name="Zhang Y."/>
            <person name="Liu J."/>
            <person name="Zhong H."/>
            <person name="Williams B.T."/>
            <person name="Zheng Y."/>
            <person name="Curson A.R.J."/>
            <person name="Sun C."/>
            <person name="Sun H."/>
            <person name="Song D."/>
            <person name="Wagner Mackenzie B."/>
            <person name="Bermejo Martinez A."/>
            <person name="Todd J.D."/>
            <person name="Zhang X.H."/>
        </authorList>
    </citation>
    <scope>NUCLEOTIDE SEQUENCE</scope>
    <source>
        <strain evidence="1">AESS21</strain>
    </source>
</reference>
<proteinExistence type="predicted"/>